<dbReference type="STRING" id="1314777.A0A164Z2W1"/>
<name>A0A164Z2W1_9AGAM</name>
<dbReference type="EMBL" id="KV419397">
    <property type="protein sequence ID" value="KZS97489.1"/>
    <property type="molecule type" value="Genomic_DNA"/>
</dbReference>
<dbReference type="Proteomes" id="UP000076722">
    <property type="component" value="Unassembled WGS sequence"/>
</dbReference>
<feature type="region of interest" description="Disordered" evidence="1">
    <location>
        <begin position="165"/>
        <end position="196"/>
    </location>
</feature>
<evidence type="ECO:0000313" key="2">
    <source>
        <dbReference type="EMBL" id="KZS97489.1"/>
    </source>
</evidence>
<gene>
    <name evidence="2" type="ORF">SISNIDRAFT_253078</name>
</gene>
<proteinExistence type="predicted"/>
<reference evidence="2 3" key="1">
    <citation type="journal article" date="2016" name="Mol. Biol. Evol.">
        <title>Comparative Genomics of Early-Diverging Mushroom-Forming Fungi Provides Insights into the Origins of Lignocellulose Decay Capabilities.</title>
        <authorList>
            <person name="Nagy L.G."/>
            <person name="Riley R."/>
            <person name="Tritt A."/>
            <person name="Adam C."/>
            <person name="Daum C."/>
            <person name="Floudas D."/>
            <person name="Sun H."/>
            <person name="Yadav J.S."/>
            <person name="Pangilinan J."/>
            <person name="Larsson K.H."/>
            <person name="Matsuura K."/>
            <person name="Barry K."/>
            <person name="Labutti K."/>
            <person name="Kuo R."/>
            <person name="Ohm R.A."/>
            <person name="Bhattacharya S.S."/>
            <person name="Shirouzu T."/>
            <person name="Yoshinaga Y."/>
            <person name="Martin F.M."/>
            <person name="Grigoriev I.V."/>
            <person name="Hibbett D.S."/>
        </authorList>
    </citation>
    <scope>NUCLEOTIDE SEQUENCE [LARGE SCALE GENOMIC DNA]</scope>
    <source>
        <strain evidence="2 3">HHB9708</strain>
    </source>
</reference>
<dbReference type="AlphaFoldDB" id="A0A164Z2W1"/>
<evidence type="ECO:0000313" key="3">
    <source>
        <dbReference type="Proteomes" id="UP000076722"/>
    </source>
</evidence>
<feature type="compositionally biased region" description="Polar residues" evidence="1">
    <location>
        <begin position="165"/>
        <end position="175"/>
    </location>
</feature>
<protein>
    <submittedName>
        <fullName evidence="2">Uncharacterized protein</fullName>
    </submittedName>
</protein>
<evidence type="ECO:0000256" key="1">
    <source>
        <dbReference type="SAM" id="MobiDB-lite"/>
    </source>
</evidence>
<sequence length="258" mass="29851">MTRDQESSYDLSYIVMRMIALDVDRKEISLITALSEPAIRDIESRFKGTRLLNVPEVPLRDPFLFTCRDDLSKSDASFIDEVVRRRPHIFIPELLEELLEEHCIKSTADNVLIELRKRGLRRQQVYKFAKGRLEELRDQYDDIISSYTYDKLVFVGESQVETKNAFSPTVSSPQKPRQTRSTSRRSEPRPARSNAVSALGHEGVIHSEVFDHELRVAESTKFFKELVRRMSKSRRSVIALDPSFTRRDAKISDICNKA</sequence>
<keyword evidence="3" id="KW-1185">Reference proteome</keyword>
<organism evidence="2 3">
    <name type="scientific">Sistotremastrum niveocremeum HHB9708</name>
    <dbReference type="NCBI Taxonomy" id="1314777"/>
    <lineage>
        <taxon>Eukaryota</taxon>
        <taxon>Fungi</taxon>
        <taxon>Dikarya</taxon>
        <taxon>Basidiomycota</taxon>
        <taxon>Agaricomycotina</taxon>
        <taxon>Agaricomycetes</taxon>
        <taxon>Sistotremastrales</taxon>
        <taxon>Sistotremastraceae</taxon>
        <taxon>Sertulicium</taxon>
        <taxon>Sertulicium niveocremeum</taxon>
    </lineage>
</organism>
<accession>A0A164Z2W1</accession>